<name>A0A0E9VHJ7_ANGAN</name>
<protein>
    <submittedName>
        <fullName evidence="1">Uncharacterized protein</fullName>
    </submittedName>
</protein>
<proteinExistence type="predicted"/>
<sequence>MQTDSRFRRPRFHQRINHYCNISPQLPTFWLANMLVLVSMTPLAS</sequence>
<dbReference type="EMBL" id="GBXM01031692">
    <property type="protein sequence ID" value="JAH76885.1"/>
    <property type="molecule type" value="Transcribed_RNA"/>
</dbReference>
<dbReference type="AlphaFoldDB" id="A0A0E9VHJ7"/>
<reference evidence="1" key="2">
    <citation type="journal article" date="2015" name="Fish Shellfish Immunol.">
        <title>Early steps in the European eel (Anguilla anguilla)-Vibrio vulnificus interaction in the gills: Role of the RtxA13 toxin.</title>
        <authorList>
            <person name="Callol A."/>
            <person name="Pajuelo D."/>
            <person name="Ebbesson L."/>
            <person name="Teles M."/>
            <person name="MacKenzie S."/>
            <person name="Amaro C."/>
        </authorList>
    </citation>
    <scope>NUCLEOTIDE SEQUENCE</scope>
</reference>
<evidence type="ECO:0000313" key="1">
    <source>
        <dbReference type="EMBL" id="JAH76885.1"/>
    </source>
</evidence>
<accession>A0A0E9VHJ7</accession>
<reference evidence="1" key="1">
    <citation type="submission" date="2014-11" db="EMBL/GenBank/DDBJ databases">
        <authorList>
            <person name="Amaro Gonzalez C."/>
        </authorList>
    </citation>
    <scope>NUCLEOTIDE SEQUENCE</scope>
</reference>
<organism evidence="1">
    <name type="scientific">Anguilla anguilla</name>
    <name type="common">European freshwater eel</name>
    <name type="synonym">Muraena anguilla</name>
    <dbReference type="NCBI Taxonomy" id="7936"/>
    <lineage>
        <taxon>Eukaryota</taxon>
        <taxon>Metazoa</taxon>
        <taxon>Chordata</taxon>
        <taxon>Craniata</taxon>
        <taxon>Vertebrata</taxon>
        <taxon>Euteleostomi</taxon>
        <taxon>Actinopterygii</taxon>
        <taxon>Neopterygii</taxon>
        <taxon>Teleostei</taxon>
        <taxon>Anguilliformes</taxon>
        <taxon>Anguillidae</taxon>
        <taxon>Anguilla</taxon>
    </lineage>
</organism>